<proteinExistence type="predicted"/>
<sequence>MEAPTAGVRTRVGTETTSVCLRLEERPPTPPHVRRWRKSQFREPGKRVVHPGSQLDRIEARLFGRVKVASDHVEDVWGHRSDERGEEIYASRKREPLGRSSVRGDDDVPSNAVFGRRSANPAEDAKSLVCPPHVEETHKDLYKISHGASDPGEQRRRRYAWNVDPSSHRFGAGVGSHVALNGSSSQVAAALRLNDPPRLEATAISSRRVDVVGRPRDLGVSNKPPGRVYGKKSIRGESDWDARQCIQGAAPQTRDDDDDDLGTSLTPGYRNFPTSRPFGIPSVRSDVPKYARRSIADSQNYGDDPSAGTLIYPTALPCCDHLTKPRPKSELREILRKAIDPAAWTDGDFDAAFDRAAAANDGQVNLRDLHQALIHLRTAN</sequence>
<feature type="region of interest" description="Disordered" evidence="1">
    <location>
        <begin position="248"/>
        <end position="281"/>
    </location>
</feature>
<dbReference type="Proteomes" id="UP001230188">
    <property type="component" value="Unassembled WGS sequence"/>
</dbReference>
<feature type="compositionally biased region" description="Basic and acidic residues" evidence="1">
    <location>
        <begin position="88"/>
        <end position="106"/>
    </location>
</feature>
<evidence type="ECO:0000256" key="1">
    <source>
        <dbReference type="SAM" id="MobiDB-lite"/>
    </source>
</evidence>
<dbReference type="AlphaFoldDB" id="A0AAD7ULC5"/>
<keyword evidence="3" id="KW-1185">Reference proteome</keyword>
<evidence type="ECO:0000313" key="2">
    <source>
        <dbReference type="EMBL" id="KAJ8610683.1"/>
    </source>
</evidence>
<accession>A0AAD7ULC5</accession>
<feature type="region of interest" description="Disordered" evidence="1">
    <location>
        <begin position="215"/>
        <end position="235"/>
    </location>
</feature>
<comment type="caution">
    <text evidence="2">The sequence shown here is derived from an EMBL/GenBank/DDBJ whole genome shotgun (WGS) entry which is preliminary data.</text>
</comment>
<name>A0AAD7ULC5_9STRA</name>
<feature type="region of interest" description="Disordered" evidence="1">
    <location>
        <begin position="88"/>
        <end position="126"/>
    </location>
</feature>
<evidence type="ECO:0000313" key="3">
    <source>
        <dbReference type="Proteomes" id="UP001230188"/>
    </source>
</evidence>
<feature type="region of interest" description="Disordered" evidence="1">
    <location>
        <begin position="25"/>
        <end position="50"/>
    </location>
</feature>
<organism evidence="2 3">
    <name type="scientific">Chrysophaeum taylorii</name>
    <dbReference type="NCBI Taxonomy" id="2483200"/>
    <lineage>
        <taxon>Eukaryota</taxon>
        <taxon>Sar</taxon>
        <taxon>Stramenopiles</taxon>
        <taxon>Ochrophyta</taxon>
        <taxon>Pelagophyceae</taxon>
        <taxon>Pelagomonadales</taxon>
        <taxon>Pelagomonadaceae</taxon>
        <taxon>Chrysophaeum</taxon>
    </lineage>
</organism>
<reference evidence="2" key="1">
    <citation type="submission" date="2023-01" db="EMBL/GenBank/DDBJ databases">
        <title>Metagenome sequencing of chrysophaentin producing Chrysophaeum taylorii.</title>
        <authorList>
            <person name="Davison J."/>
            <person name="Bewley C."/>
        </authorList>
    </citation>
    <scope>NUCLEOTIDE SEQUENCE</scope>
    <source>
        <strain evidence="2">NIES-1699</strain>
    </source>
</reference>
<evidence type="ECO:0008006" key="4">
    <source>
        <dbReference type="Google" id="ProtNLM"/>
    </source>
</evidence>
<protein>
    <recommendedName>
        <fullName evidence="4">EF-hand domain-containing protein</fullName>
    </recommendedName>
</protein>
<gene>
    <name evidence="2" type="ORF">CTAYLR_005666</name>
</gene>
<dbReference type="EMBL" id="JAQMWT010000096">
    <property type="protein sequence ID" value="KAJ8610683.1"/>
    <property type="molecule type" value="Genomic_DNA"/>
</dbReference>